<feature type="region of interest" description="Disordered" evidence="1">
    <location>
        <begin position="13"/>
        <end position="37"/>
    </location>
</feature>
<dbReference type="EMBL" id="BLAY01000102">
    <property type="protein sequence ID" value="GET40852.1"/>
    <property type="molecule type" value="Genomic_DNA"/>
</dbReference>
<evidence type="ECO:0000313" key="4">
    <source>
        <dbReference type="Proteomes" id="UP001050975"/>
    </source>
</evidence>
<keyword evidence="2" id="KW-1133">Transmembrane helix</keyword>
<feature type="transmembrane region" description="Helical" evidence="2">
    <location>
        <begin position="42"/>
        <end position="60"/>
    </location>
</feature>
<comment type="caution">
    <text evidence="3">The sequence shown here is derived from an EMBL/GenBank/DDBJ whole genome shotgun (WGS) entry which is preliminary data.</text>
</comment>
<keyword evidence="2" id="KW-0812">Transmembrane</keyword>
<proteinExistence type="predicted"/>
<evidence type="ECO:0000256" key="2">
    <source>
        <dbReference type="SAM" id="Phobius"/>
    </source>
</evidence>
<accession>A0AAV3XK89</accession>
<dbReference type="AlphaFoldDB" id="A0AAV3XK89"/>
<organism evidence="3 4">
    <name type="scientific">Microseira wollei NIES-4236</name>
    <dbReference type="NCBI Taxonomy" id="2530354"/>
    <lineage>
        <taxon>Bacteria</taxon>
        <taxon>Bacillati</taxon>
        <taxon>Cyanobacteriota</taxon>
        <taxon>Cyanophyceae</taxon>
        <taxon>Oscillatoriophycideae</taxon>
        <taxon>Aerosakkonematales</taxon>
        <taxon>Aerosakkonemataceae</taxon>
        <taxon>Microseira</taxon>
    </lineage>
</organism>
<dbReference type="Proteomes" id="UP001050975">
    <property type="component" value="Unassembled WGS sequence"/>
</dbReference>
<gene>
    <name evidence="3" type="ORF">MiSe_56640</name>
</gene>
<name>A0AAV3XK89_9CYAN</name>
<sequence>MPSPFRLNRITRSVRKASTIGMESTESSAHSSDKPPQGLADLVGTAIALLTLTIPLYAIARYSSNSVEVMQQVTYPLPEAPE</sequence>
<feature type="compositionally biased region" description="Polar residues" evidence="1">
    <location>
        <begin position="21"/>
        <end position="30"/>
    </location>
</feature>
<keyword evidence="2" id="KW-0472">Membrane</keyword>
<evidence type="ECO:0000313" key="3">
    <source>
        <dbReference type="EMBL" id="GET40852.1"/>
    </source>
</evidence>
<reference evidence="3" key="1">
    <citation type="submission" date="2019-10" db="EMBL/GenBank/DDBJ databases">
        <title>Draft genome sequece of Microseira wollei NIES-4236.</title>
        <authorList>
            <person name="Yamaguchi H."/>
            <person name="Suzuki S."/>
            <person name="Kawachi M."/>
        </authorList>
    </citation>
    <scope>NUCLEOTIDE SEQUENCE</scope>
    <source>
        <strain evidence="3">NIES-4236</strain>
    </source>
</reference>
<keyword evidence="4" id="KW-1185">Reference proteome</keyword>
<protein>
    <submittedName>
        <fullName evidence="3">Uncharacterized protein</fullName>
    </submittedName>
</protein>
<evidence type="ECO:0000256" key="1">
    <source>
        <dbReference type="SAM" id="MobiDB-lite"/>
    </source>
</evidence>